<proteinExistence type="predicted"/>
<reference evidence="3" key="1">
    <citation type="journal article" date="2019" name="Int. J. Syst. Evol. Microbiol.">
        <title>The Global Catalogue of Microorganisms (GCM) 10K type strain sequencing project: providing services to taxonomists for standard genome sequencing and annotation.</title>
        <authorList>
            <consortium name="The Broad Institute Genomics Platform"/>
            <consortium name="The Broad Institute Genome Sequencing Center for Infectious Disease"/>
            <person name="Wu L."/>
            <person name="Ma J."/>
        </authorList>
    </citation>
    <scope>NUCLEOTIDE SEQUENCE [LARGE SCALE GENOMIC DNA]</scope>
    <source>
        <strain evidence="3">CCUG 57263</strain>
    </source>
</reference>
<feature type="transmembrane region" description="Helical" evidence="1">
    <location>
        <begin position="127"/>
        <end position="146"/>
    </location>
</feature>
<name>A0ABW3D9L1_9BACL</name>
<comment type="caution">
    <text evidence="2">The sequence shown here is derived from an EMBL/GenBank/DDBJ whole genome shotgun (WGS) entry which is preliminary data.</text>
</comment>
<evidence type="ECO:0000313" key="3">
    <source>
        <dbReference type="Proteomes" id="UP001597120"/>
    </source>
</evidence>
<gene>
    <name evidence="2" type="ORF">ACFQ03_08835</name>
</gene>
<keyword evidence="1" id="KW-1133">Transmembrane helix</keyword>
<accession>A0ABW3D9L1</accession>
<feature type="transmembrane region" description="Helical" evidence="1">
    <location>
        <begin position="31"/>
        <end position="47"/>
    </location>
</feature>
<keyword evidence="3" id="KW-1185">Reference proteome</keyword>
<keyword evidence="1" id="KW-0812">Transmembrane</keyword>
<keyword evidence="1" id="KW-0472">Membrane</keyword>
<feature type="transmembrane region" description="Helical" evidence="1">
    <location>
        <begin position="152"/>
        <end position="172"/>
    </location>
</feature>
<dbReference type="Proteomes" id="UP001597120">
    <property type="component" value="Unassembled WGS sequence"/>
</dbReference>
<feature type="transmembrane region" description="Helical" evidence="1">
    <location>
        <begin position="54"/>
        <end position="70"/>
    </location>
</feature>
<evidence type="ECO:0000256" key="1">
    <source>
        <dbReference type="SAM" id="Phobius"/>
    </source>
</evidence>
<organism evidence="2 3">
    <name type="scientific">Paenibacillus residui</name>
    <dbReference type="NCBI Taxonomy" id="629724"/>
    <lineage>
        <taxon>Bacteria</taxon>
        <taxon>Bacillati</taxon>
        <taxon>Bacillota</taxon>
        <taxon>Bacilli</taxon>
        <taxon>Bacillales</taxon>
        <taxon>Paenibacillaceae</taxon>
        <taxon>Paenibacillus</taxon>
    </lineage>
</organism>
<dbReference type="RefSeq" id="WP_379287535.1">
    <property type="nucleotide sequence ID" value="NZ_JBHTIU010000028.1"/>
</dbReference>
<dbReference type="EMBL" id="JBHTIU010000028">
    <property type="protein sequence ID" value="MFD0869256.1"/>
    <property type="molecule type" value="Genomic_DNA"/>
</dbReference>
<protein>
    <recommendedName>
        <fullName evidence="4">Integral membrane protein</fullName>
    </recommendedName>
</protein>
<evidence type="ECO:0008006" key="4">
    <source>
        <dbReference type="Google" id="ProtNLM"/>
    </source>
</evidence>
<sequence length="179" mass="20156">MVKAGFDKLFWGFLFIMIDFRVQGFDILPDIIGYILFAVGFSTLAGHSPYFKKAGTLNLVMIAVSIFSIYEQPNTDGGVHFNLLGLLIGIVSLILGLILVHHLFMGIKEMANHQGKTQIYEEAEKRWTQYLLLQVAAILAIVMFIIPPLAFILIIALFVFSIILTVVIMRFMKRCGENL</sequence>
<evidence type="ECO:0000313" key="2">
    <source>
        <dbReference type="EMBL" id="MFD0869256.1"/>
    </source>
</evidence>
<feature type="transmembrane region" description="Helical" evidence="1">
    <location>
        <begin position="82"/>
        <end position="107"/>
    </location>
</feature>